<keyword evidence="1" id="KW-0805">Transcription regulation</keyword>
<sequence length="362" mass="40402">MGSLPKYEELARRITGDIQNGIYPDGTPLPSEAELAAQAGVSRVTVRQALVQLSRLGIIVKQQGRRSVVNVAAVPERTRTLRFAWISRDPFAGATPVYLEIFNTLQRMMMRINANLVFMPMIDPREEDWVLSVLDSFDGILLAGVRSATIIPALDRRLRAMPNVIEIDDIGDSPAACTICTDNYLAGCMAADYLIDRNRNVIACVSGNCTVYRGFHDRTRGIIDRFAERKKPLVLFNSEDENIATEAYGAALLKLLEEQPQLDTVWHVVDFTAIQVRRRLEEVAPREPGFYRSAGVDGMASVLKDEKFHVSLRHPVEEIADRVFRTMLDFTAGKFPAQPVQLIEPLLLPWSFASEDSVVNAG</sequence>
<feature type="domain" description="HTH gntR-type" evidence="4">
    <location>
        <begin position="4"/>
        <end position="72"/>
    </location>
</feature>
<dbReference type="PROSITE" id="PS50949">
    <property type="entry name" value="HTH_GNTR"/>
    <property type="match status" value="1"/>
</dbReference>
<dbReference type="GO" id="GO:0045892">
    <property type="term" value="P:negative regulation of DNA-templated transcription"/>
    <property type="evidence" value="ECO:0007669"/>
    <property type="project" value="TreeGrafter"/>
</dbReference>
<dbReference type="SMART" id="SM00345">
    <property type="entry name" value="HTH_GNTR"/>
    <property type="match status" value="1"/>
</dbReference>
<dbReference type="InterPro" id="IPR000524">
    <property type="entry name" value="Tscrpt_reg_HTH_GntR"/>
</dbReference>
<dbReference type="SUPFAM" id="SSF46785">
    <property type="entry name" value="Winged helix' DNA-binding domain"/>
    <property type="match status" value="1"/>
</dbReference>
<comment type="caution">
    <text evidence="5">The sequence shown here is derived from an EMBL/GenBank/DDBJ whole genome shotgun (WGS) entry which is preliminary data.</text>
</comment>
<dbReference type="RefSeq" id="WP_154418456.1">
    <property type="nucleotide sequence ID" value="NZ_DBFCGB010000044.1"/>
</dbReference>
<dbReference type="Gene3D" id="3.40.50.2300">
    <property type="match status" value="2"/>
</dbReference>
<dbReference type="Pfam" id="PF00392">
    <property type="entry name" value="GntR"/>
    <property type="match status" value="1"/>
</dbReference>
<keyword evidence="2" id="KW-0238">DNA-binding</keyword>
<dbReference type="GO" id="GO:0003700">
    <property type="term" value="F:DNA-binding transcription factor activity"/>
    <property type="evidence" value="ECO:0007669"/>
    <property type="project" value="InterPro"/>
</dbReference>
<dbReference type="Proteomes" id="UP000435649">
    <property type="component" value="Unassembled WGS sequence"/>
</dbReference>
<dbReference type="PRINTS" id="PR00035">
    <property type="entry name" value="HTHGNTR"/>
</dbReference>
<organism evidence="5 6">
    <name type="scientific">Victivallis lenta</name>
    <dbReference type="NCBI Taxonomy" id="2606640"/>
    <lineage>
        <taxon>Bacteria</taxon>
        <taxon>Pseudomonadati</taxon>
        <taxon>Lentisphaerota</taxon>
        <taxon>Lentisphaeria</taxon>
        <taxon>Victivallales</taxon>
        <taxon>Victivallaceae</taxon>
        <taxon>Victivallis</taxon>
    </lineage>
</organism>
<dbReference type="InterPro" id="IPR028082">
    <property type="entry name" value="Peripla_BP_I"/>
</dbReference>
<protein>
    <submittedName>
        <fullName evidence="5">GntR family transcriptional regulator</fullName>
    </submittedName>
</protein>
<proteinExistence type="predicted"/>
<dbReference type="InterPro" id="IPR050679">
    <property type="entry name" value="Bact_HTH_transcr_reg"/>
</dbReference>
<dbReference type="InterPro" id="IPR036390">
    <property type="entry name" value="WH_DNA-bd_sf"/>
</dbReference>
<dbReference type="PANTHER" id="PTHR44846:SF1">
    <property type="entry name" value="MANNOSYL-D-GLYCERATE TRANSPORT_METABOLISM SYSTEM REPRESSOR MNGR-RELATED"/>
    <property type="match status" value="1"/>
</dbReference>
<dbReference type="SUPFAM" id="SSF53822">
    <property type="entry name" value="Periplasmic binding protein-like I"/>
    <property type="match status" value="1"/>
</dbReference>
<dbReference type="CDD" id="cd07377">
    <property type="entry name" value="WHTH_GntR"/>
    <property type="match status" value="1"/>
</dbReference>
<dbReference type="GO" id="GO:0003677">
    <property type="term" value="F:DNA binding"/>
    <property type="evidence" value="ECO:0007669"/>
    <property type="project" value="UniProtKB-KW"/>
</dbReference>
<evidence type="ECO:0000256" key="2">
    <source>
        <dbReference type="ARBA" id="ARBA00023125"/>
    </source>
</evidence>
<evidence type="ECO:0000259" key="4">
    <source>
        <dbReference type="PROSITE" id="PS50949"/>
    </source>
</evidence>
<dbReference type="PANTHER" id="PTHR44846">
    <property type="entry name" value="MANNOSYL-D-GLYCERATE TRANSPORT/METABOLISM SYSTEM REPRESSOR MNGR-RELATED"/>
    <property type="match status" value="1"/>
</dbReference>
<dbReference type="AlphaFoldDB" id="A0A844G3N0"/>
<name>A0A844G3N0_9BACT</name>
<gene>
    <name evidence="5" type="ORF">FYJ85_10825</name>
</gene>
<keyword evidence="6" id="KW-1185">Reference proteome</keyword>
<evidence type="ECO:0000256" key="3">
    <source>
        <dbReference type="ARBA" id="ARBA00023163"/>
    </source>
</evidence>
<evidence type="ECO:0000313" key="6">
    <source>
        <dbReference type="Proteomes" id="UP000435649"/>
    </source>
</evidence>
<dbReference type="InterPro" id="IPR036388">
    <property type="entry name" value="WH-like_DNA-bd_sf"/>
</dbReference>
<dbReference type="Gene3D" id="1.10.10.10">
    <property type="entry name" value="Winged helix-like DNA-binding domain superfamily/Winged helix DNA-binding domain"/>
    <property type="match status" value="1"/>
</dbReference>
<evidence type="ECO:0000256" key="1">
    <source>
        <dbReference type="ARBA" id="ARBA00023015"/>
    </source>
</evidence>
<evidence type="ECO:0000313" key="5">
    <source>
        <dbReference type="EMBL" id="MST97532.1"/>
    </source>
</evidence>
<keyword evidence="3" id="KW-0804">Transcription</keyword>
<accession>A0A844G3N0</accession>
<reference evidence="5 6" key="1">
    <citation type="submission" date="2019-08" db="EMBL/GenBank/DDBJ databases">
        <title>In-depth cultivation of the pig gut microbiome towards novel bacterial diversity and tailored functional studies.</title>
        <authorList>
            <person name="Wylensek D."/>
            <person name="Hitch T.C.A."/>
            <person name="Clavel T."/>
        </authorList>
    </citation>
    <scope>NUCLEOTIDE SEQUENCE [LARGE SCALE GENOMIC DNA]</scope>
    <source>
        <strain evidence="5 6">BBE-744-WT-12</strain>
    </source>
</reference>
<dbReference type="EMBL" id="VUNS01000010">
    <property type="protein sequence ID" value="MST97532.1"/>
    <property type="molecule type" value="Genomic_DNA"/>
</dbReference>